<dbReference type="GO" id="GO:0004069">
    <property type="term" value="F:L-aspartate:2-oxoglutarate aminotransferase activity"/>
    <property type="evidence" value="ECO:0007669"/>
    <property type="project" value="TreeGrafter"/>
</dbReference>
<dbReference type="SUPFAM" id="SSF53383">
    <property type="entry name" value="PLP-dependent transferases"/>
    <property type="match status" value="1"/>
</dbReference>
<dbReference type="GO" id="GO:0030170">
    <property type="term" value="F:pyridoxal phosphate binding"/>
    <property type="evidence" value="ECO:0007669"/>
    <property type="project" value="InterPro"/>
</dbReference>
<dbReference type="InterPro" id="IPR015422">
    <property type="entry name" value="PyrdxlP-dep_Trfase_small"/>
</dbReference>
<dbReference type="RefSeq" id="XP_026612322.1">
    <property type="nucleotide sequence ID" value="XM_026757904.1"/>
</dbReference>
<sequence length="249" mass="27514">MDPQFLGLLVAPPDPAFGLMAAFDADSHPKKVSLIAGAYHDEEGQPHRWLTHLIDLARSLTFGSDITNRLSSNVASLQTVSGTGANHLAAAFLSKQLQPKRVFIPGPTCRPRGNAILRRRYGRTERHHHPQPCAHNPTGMDLTKSQWIEVAELVKEKHLFPVFDSAYQGFATRDVDGDAWAIRYFSERILSDADSKFPGVCVAQSFSNNFGLYGERVGALHLVVPRGLSAEEAKSQLTLMARGEYWNPP</sequence>
<dbReference type="InterPro" id="IPR004839">
    <property type="entry name" value="Aminotransferase_I/II_large"/>
</dbReference>
<dbReference type="Gene3D" id="3.90.1150.10">
    <property type="entry name" value="Aspartate Aminotransferase, domain 1"/>
    <property type="match status" value="1"/>
</dbReference>
<comment type="cofactor">
    <cofactor evidence="1">
        <name>pyridoxal 5'-phosphate</name>
        <dbReference type="ChEBI" id="CHEBI:597326"/>
    </cofactor>
</comment>
<protein>
    <recommendedName>
        <fullName evidence="7">Aminotransferase class I/classII large domain-containing protein</fullName>
    </recommendedName>
</protein>
<evidence type="ECO:0000256" key="5">
    <source>
        <dbReference type="ARBA" id="ARBA00022679"/>
    </source>
</evidence>
<dbReference type="OrthoDB" id="550424at2759"/>
<comment type="similarity">
    <text evidence="2">Belongs to the class-I pyridoxal-phosphate-dependent aminotransferase family.</text>
</comment>
<dbReference type="Proteomes" id="UP000215305">
    <property type="component" value="Unassembled WGS sequence"/>
</dbReference>
<dbReference type="Pfam" id="PF00155">
    <property type="entry name" value="Aminotran_1_2"/>
    <property type="match status" value="1"/>
</dbReference>
<dbReference type="PRINTS" id="PR00799">
    <property type="entry name" value="TRANSAMINASE"/>
</dbReference>
<evidence type="ECO:0000313" key="9">
    <source>
        <dbReference type="Proteomes" id="UP000215305"/>
    </source>
</evidence>
<evidence type="ECO:0000256" key="2">
    <source>
        <dbReference type="ARBA" id="ARBA00007441"/>
    </source>
</evidence>
<dbReference type="InterPro" id="IPR000796">
    <property type="entry name" value="Asp_trans"/>
</dbReference>
<dbReference type="InterPro" id="IPR015421">
    <property type="entry name" value="PyrdxlP-dep_Trfase_major"/>
</dbReference>
<evidence type="ECO:0000259" key="7">
    <source>
        <dbReference type="Pfam" id="PF00155"/>
    </source>
</evidence>
<dbReference type="GO" id="GO:0006532">
    <property type="term" value="P:aspartate biosynthetic process"/>
    <property type="evidence" value="ECO:0007669"/>
    <property type="project" value="TreeGrafter"/>
</dbReference>
<comment type="subunit">
    <text evidence="3">Homodimer.</text>
</comment>
<dbReference type="GO" id="GO:0005829">
    <property type="term" value="C:cytosol"/>
    <property type="evidence" value="ECO:0007669"/>
    <property type="project" value="TreeGrafter"/>
</dbReference>
<dbReference type="AlphaFoldDB" id="A0A397GGX1"/>
<dbReference type="STRING" id="41047.A0A397GGX1"/>
<dbReference type="Gene3D" id="3.40.640.10">
    <property type="entry name" value="Type I PLP-dependent aspartate aminotransferase-like (Major domain)"/>
    <property type="match status" value="2"/>
</dbReference>
<keyword evidence="5" id="KW-0808">Transferase</keyword>
<keyword evidence="9" id="KW-1185">Reference proteome</keyword>
<gene>
    <name evidence="8" type="ORF">CDV56_104285</name>
</gene>
<reference evidence="8" key="1">
    <citation type="submission" date="2018-08" db="EMBL/GenBank/DDBJ databases">
        <title>Draft genome sequence of azole-resistant Aspergillus thermomutatus (Neosartorya pseudofischeri) strain HMR AF 39, isolated from a human nasal aspirate.</title>
        <authorList>
            <person name="Parent-Michaud M."/>
            <person name="Dufresne P.J."/>
            <person name="Fournier E."/>
            <person name="Martineau C."/>
            <person name="Moreira S."/>
            <person name="Perkins V."/>
            <person name="De Repentigny L."/>
            <person name="Dufresne S.F."/>
        </authorList>
    </citation>
    <scope>NUCLEOTIDE SEQUENCE [LARGE SCALE GENOMIC DNA]</scope>
    <source>
        <strain evidence="8">HMR AF 39</strain>
    </source>
</reference>
<dbReference type="InterPro" id="IPR015424">
    <property type="entry name" value="PyrdxlP-dep_Trfase"/>
</dbReference>
<dbReference type="VEuPathDB" id="FungiDB:CDV56_104285"/>
<keyword evidence="6" id="KW-0663">Pyridoxal phosphate</keyword>
<feature type="domain" description="Aminotransferase class I/classII large" evidence="7">
    <location>
        <begin position="133"/>
        <end position="242"/>
    </location>
</feature>
<dbReference type="EMBL" id="NKHU02000179">
    <property type="protein sequence ID" value="RHZ49389.1"/>
    <property type="molecule type" value="Genomic_DNA"/>
</dbReference>
<comment type="caution">
    <text evidence="8">The sequence shown here is derived from an EMBL/GenBank/DDBJ whole genome shotgun (WGS) entry which is preliminary data.</text>
</comment>
<accession>A0A397GGX1</accession>
<dbReference type="PANTHER" id="PTHR11879:SF20">
    <property type="entry name" value="ASPARTATE AMINOTRANSFERASE"/>
    <property type="match status" value="1"/>
</dbReference>
<evidence type="ECO:0000256" key="3">
    <source>
        <dbReference type="ARBA" id="ARBA00011738"/>
    </source>
</evidence>
<dbReference type="GeneID" id="38126259"/>
<keyword evidence="4" id="KW-0032">Aminotransferase</keyword>
<organism evidence="8 9">
    <name type="scientific">Aspergillus thermomutatus</name>
    <name type="common">Neosartorya pseudofischeri</name>
    <dbReference type="NCBI Taxonomy" id="41047"/>
    <lineage>
        <taxon>Eukaryota</taxon>
        <taxon>Fungi</taxon>
        <taxon>Dikarya</taxon>
        <taxon>Ascomycota</taxon>
        <taxon>Pezizomycotina</taxon>
        <taxon>Eurotiomycetes</taxon>
        <taxon>Eurotiomycetidae</taxon>
        <taxon>Eurotiales</taxon>
        <taxon>Aspergillaceae</taxon>
        <taxon>Aspergillus</taxon>
        <taxon>Aspergillus subgen. Fumigati</taxon>
    </lineage>
</organism>
<proteinExistence type="inferred from homology"/>
<evidence type="ECO:0000256" key="1">
    <source>
        <dbReference type="ARBA" id="ARBA00001933"/>
    </source>
</evidence>
<dbReference type="PANTHER" id="PTHR11879">
    <property type="entry name" value="ASPARTATE AMINOTRANSFERASE"/>
    <property type="match status" value="1"/>
</dbReference>
<evidence type="ECO:0000313" key="8">
    <source>
        <dbReference type="EMBL" id="RHZ49389.1"/>
    </source>
</evidence>
<evidence type="ECO:0000256" key="4">
    <source>
        <dbReference type="ARBA" id="ARBA00022576"/>
    </source>
</evidence>
<name>A0A397GGX1_ASPTH</name>
<evidence type="ECO:0000256" key="6">
    <source>
        <dbReference type="ARBA" id="ARBA00022898"/>
    </source>
</evidence>